<dbReference type="Pfam" id="PF13414">
    <property type="entry name" value="TPR_11"/>
    <property type="match status" value="1"/>
</dbReference>
<evidence type="ECO:0008006" key="4">
    <source>
        <dbReference type="Google" id="ProtNLM"/>
    </source>
</evidence>
<organism evidence="2 3">
    <name type="scientific">Candidatus Kapaibacterium thiocyanatum</name>
    <dbReference type="NCBI Taxonomy" id="1895771"/>
    <lineage>
        <taxon>Bacteria</taxon>
        <taxon>Pseudomonadati</taxon>
        <taxon>Candidatus Kapaibacteriota</taxon>
        <taxon>Candidatus Kapaibacteriia</taxon>
        <taxon>Candidatus Kapaibacteriales</taxon>
        <taxon>Candidatus Kapaibacteriaceae</taxon>
        <taxon>Candidatus Kapaibacterium</taxon>
    </lineage>
</organism>
<keyword evidence="1" id="KW-0732">Signal</keyword>
<protein>
    <recommendedName>
        <fullName evidence="4">Tetratricopeptide repeat protein</fullName>
    </recommendedName>
</protein>
<accession>A0A1M3L282</accession>
<dbReference type="PANTHER" id="PTHR12558:SF44">
    <property type="entry name" value="TETRATRICOPEPTIDE REPEAT-CONTAINING PROTEIN"/>
    <property type="match status" value="1"/>
</dbReference>
<dbReference type="Pfam" id="PF13181">
    <property type="entry name" value="TPR_8"/>
    <property type="match status" value="1"/>
</dbReference>
<name>A0A1M3L282_9BACT</name>
<gene>
    <name evidence="2" type="ORF">BGO89_02620</name>
</gene>
<dbReference type="STRING" id="1895771.BGO89_02620"/>
<feature type="signal peptide" evidence="1">
    <location>
        <begin position="1"/>
        <end position="21"/>
    </location>
</feature>
<dbReference type="InterPro" id="IPR019734">
    <property type="entry name" value="TPR_rpt"/>
</dbReference>
<dbReference type="AlphaFoldDB" id="A0A1M3L282"/>
<dbReference type="GO" id="GO:0051301">
    <property type="term" value="P:cell division"/>
    <property type="evidence" value="ECO:0007669"/>
    <property type="project" value="TreeGrafter"/>
</dbReference>
<dbReference type="SUPFAM" id="SSF48452">
    <property type="entry name" value="TPR-like"/>
    <property type="match status" value="3"/>
</dbReference>
<evidence type="ECO:0000256" key="1">
    <source>
        <dbReference type="SAM" id="SignalP"/>
    </source>
</evidence>
<dbReference type="SMART" id="SM00028">
    <property type="entry name" value="TPR"/>
    <property type="match status" value="6"/>
</dbReference>
<dbReference type="PANTHER" id="PTHR12558">
    <property type="entry name" value="CELL DIVISION CYCLE 16,23,27"/>
    <property type="match status" value="1"/>
</dbReference>
<reference evidence="2 3" key="1">
    <citation type="submission" date="2016-09" db="EMBL/GenBank/DDBJ databases">
        <title>Genome-resolved meta-omics ties microbial dynamics to process performance in biotechnology for thiocyanate degradation.</title>
        <authorList>
            <person name="Kantor R.S."/>
            <person name="Huddy R.J."/>
            <person name="Iyer R."/>
            <person name="Thomas B.C."/>
            <person name="Brown C.T."/>
            <person name="Anantharaman K."/>
            <person name="Tringe S."/>
            <person name="Hettich R.L."/>
            <person name="Harrison S.T."/>
            <person name="Banfield J.F."/>
        </authorList>
    </citation>
    <scope>NUCLEOTIDE SEQUENCE [LARGE SCALE GENOMIC DNA]</scope>
    <source>
        <strain evidence="2">59-99</strain>
    </source>
</reference>
<comment type="caution">
    <text evidence="2">The sequence shown here is derived from an EMBL/GenBank/DDBJ whole genome shotgun (WGS) entry which is preliminary data.</text>
</comment>
<dbReference type="EMBL" id="MKVH01000013">
    <property type="protein sequence ID" value="OJX59330.1"/>
    <property type="molecule type" value="Genomic_DNA"/>
</dbReference>
<sequence length="570" mass="63796">MMKPLCTTLAVFLMGLSAAMAQPELDKAEAHVKDQDYVRAVEEIRYAIRKHPTNQKVLATATRIYLELDIADTALMYGKRLYEEDNQRDENVWLYSEALMESGNSLEAASLLRKQIKKSNSVQSSLLLVDALIAADSLGSAELVATTAKAKFASSPDAYIALGNIYFNYKPQPVFDLAIANYEEAVKLDPDLVQPHFNLAQCYWAQANRESDNELANELFKRSLIEWDKVTQLDPKNARAWFEKGKILYLGKRYREAAGSLIRYRQLRPVGTGNPLASWYLGNSFYEVRECDSARQHLDDAARQIDSVRSKASLLMARCQFFAKNWAKSAELFGKVESASTTLESQDLWYYGATLVLAGDTAKAISVMDRAATADPKQCTFMFRYGVLLQQQQKNEASTRILKMRLANCSDSLDARIMVLIGNNFFADSLVDSARAMYERAVAKDSLTPYFLSRLAEITLIQNDEARARGLFEKVVMLGRNGSASDKQAAIGAIGRLNGMDLTAKRCQQVVDRSKTGLEIDPRSEAMHLWTAVGYQCLNDAANARKYYREVLKINPNNGTAKQNLKSLGD</sequence>
<proteinExistence type="predicted"/>
<evidence type="ECO:0000313" key="2">
    <source>
        <dbReference type="EMBL" id="OJX59330.1"/>
    </source>
</evidence>
<dbReference type="Gene3D" id="1.25.40.10">
    <property type="entry name" value="Tetratricopeptide repeat domain"/>
    <property type="match status" value="3"/>
</dbReference>
<feature type="chain" id="PRO_5009895037" description="Tetratricopeptide repeat protein" evidence="1">
    <location>
        <begin position="22"/>
        <end position="570"/>
    </location>
</feature>
<dbReference type="Proteomes" id="UP000184233">
    <property type="component" value="Unassembled WGS sequence"/>
</dbReference>
<dbReference type="Pfam" id="PF13432">
    <property type="entry name" value="TPR_16"/>
    <property type="match status" value="2"/>
</dbReference>
<dbReference type="InterPro" id="IPR011990">
    <property type="entry name" value="TPR-like_helical_dom_sf"/>
</dbReference>
<evidence type="ECO:0000313" key="3">
    <source>
        <dbReference type="Proteomes" id="UP000184233"/>
    </source>
</evidence>